<evidence type="ECO:0000313" key="1">
    <source>
        <dbReference type="EMBL" id="QDA30743.1"/>
    </source>
</evidence>
<dbReference type="Proteomes" id="UP000306007">
    <property type="component" value="Chromosome"/>
</dbReference>
<dbReference type="RefSeq" id="WP_139680125.1">
    <property type="nucleotide sequence ID" value="NZ_CP040846.1"/>
</dbReference>
<keyword evidence="2" id="KW-1185">Reference proteome</keyword>
<evidence type="ECO:0000313" key="2">
    <source>
        <dbReference type="Proteomes" id="UP000306007"/>
    </source>
</evidence>
<dbReference type="GeneID" id="40474067"/>
<sequence>MARDLQDAMKWNIFLQLLTHIPALSGPNNISSIHLGKNNAKVLEKFVEEIVFAKHREYATDKLRENDIGGILIGFDELKRNPELRRKLAKEFVRAHYDLLTLEAKKRMEEAVDKALAAAEKIAEMKTPYFDEFGKRKFKPVFESPEDIYKIPELVEFLRLVEEVIPKNLLKEPLSKPPSELGKMVEPVEWDKVVDGDFFENGGSLGKEATRLLGIVQGLKLLNAGYEELKRVEEDLWKRIEEAEDLQLAGLYARVIAYLRRKDLEGAERFLSGITEG</sequence>
<reference evidence="1 2" key="1">
    <citation type="submission" date="2019-06" db="EMBL/GenBank/DDBJ databases">
        <title>Thermococcus indicus sp. nov., a Fe(III)-reducing hyperthermophilic archaeon isolated from the Onnuri vent field of the Central Indian Ocean ridge.</title>
        <authorList>
            <person name="Lim J.K."/>
            <person name="Kim Y.J."/>
            <person name="Kwon K.K."/>
        </authorList>
    </citation>
    <scope>NUCLEOTIDE SEQUENCE [LARGE SCALE GENOMIC DNA]</scope>
    <source>
        <strain evidence="1 2">IOH1</strain>
    </source>
</reference>
<protein>
    <submittedName>
        <fullName evidence="1">Uncharacterized protein</fullName>
    </submittedName>
</protein>
<organism evidence="1 2">
    <name type="scientific">Thermococcus indicus</name>
    <dbReference type="NCBI Taxonomy" id="2586643"/>
    <lineage>
        <taxon>Archaea</taxon>
        <taxon>Methanobacteriati</taxon>
        <taxon>Methanobacteriota</taxon>
        <taxon>Thermococci</taxon>
        <taxon>Thermococcales</taxon>
        <taxon>Thermococcaceae</taxon>
        <taxon>Thermococcus</taxon>
    </lineage>
</organism>
<dbReference type="AlphaFoldDB" id="A0A4Y5SIU4"/>
<accession>A0A4Y5SIU4</accession>
<dbReference type="EMBL" id="CP040846">
    <property type="protein sequence ID" value="QDA30743.1"/>
    <property type="molecule type" value="Genomic_DNA"/>
</dbReference>
<dbReference type="KEGG" id="tic:FH039_02745"/>
<proteinExistence type="predicted"/>
<gene>
    <name evidence="1" type="ORF">FH039_02745</name>
</gene>
<dbReference type="OrthoDB" id="102357at2157"/>
<name>A0A4Y5SIU4_9EURY</name>